<feature type="transmembrane region" description="Helical" evidence="6">
    <location>
        <begin position="175"/>
        <end position="197"/>
    </location>
</feature>
<evidence type="ECO:0000256" key="2">
    <source>
        <dbReference type="ARBA" id="ARBA00008412"/>
    </source>
</evidence>
<organism evidence="8 9">
    <name type="scientific">Mesorhizobium loti R88b</name>
    <dbReference type="NCBI Taxonomy" id="935548"/>
    <lineage>
        <taxon>Bacteria</taxon>
        <taxon>Pseudomonadati</taxon>
        <taxon>Pseudomonadota</taxon>
        <taxon>Alphaproteobacteria</taxon>
        <taxon>Hyphomicrobiales</taxon>
        <taxon>Phyllobacteriaceae</taxon>
        <taxon>Mesorhizobium</taxon>
    </lineage>
</organism>
<name>A0A6M7WTG2_RHILI</name>
<dbReference type="PIRSF" id="PIRSF016565">
    <property type="entry name" value="PucC"/>
    <property type="match status" value="1"/>
</dbReference>
<feature type="transmembrane region" description="Helical" evidence="6">
    <location>
        <begin position="77"/>
        <end position="100"/>
    </location>
</feature>
<keyword evidence="4 6" id="KW-1133">Transmembrane helix</keyword>
<accession>A0A6M7WTG2</accession>
<dbReference type="InterPro" id="IPR004896">
    <property type="entry name" value="PucC-rel"/>
</dbReference>
<keyword evidence="3 6" id="KW-0812">Transmembrane</keyword>
<dbReference type="EMBL" id="CP033367">
    <property type="protein sequence ID" value="QKD05275.1"/>
    <property type="molecule type" value="Genomic_DNA"/>
</dbReference>
<evidence type="ECO:0000256" key="4">
    <source>
        <dbReference type="ARBA" id="ARBA00022989"/>
    </source>
</evidence>
<dbReference type="PANTHER" id="PTHR23538:SF1">
    <property type="entry name" value="44.5 KD BACTERIOCHLOROPHYLL SYNTHASE SUBUNIT"/>
    <property type="match status" value="1"/>
</dbReference>
<evidence type="ECO:0000256" key="3">
    <source>
        <dbReference type="ARBA" id="ARBA00022692"/>
    </source>
</evidence>
<feature type="transmembrane region" description="Helical" evidence="6">
    <location>
        <begin position="106"/>
        <end position="132"/>
    </location>
</feature>
<keyword evidence="5 6" id="KW-0472">Membrane</keyword>
<feature type="transmembrane region" description="Helical" evidence="6">
    <location>
        <begin position="399"/>
        <end position="420"/>
    </location>
</feature>
<feature type="transmembrane region" description="Helical" evidence="6">
    <location>
        <begin position="144"/>
        <end position="163"/>
    </location>
</feature>
<dbReference type="InterPro" id="IPR020846">
    <property type="entry name" value="MFS_dom"/>
</dbReference>
<comment type="subcellular location">
    <subcellularLocation>
        <location evidence="1">Membrane</location>
        <topology evidence="1">Multi-pass membrane protein</topology>
    </subcellularLocation>
</comment>
<feature type="transmembrane region" description="Helical" evidence="6">
    <location>
        <begin position="230"/>
        <end position="249"/>
    </location>
</feature>
<dbReference type="InterPro" id="IPR036259">
    <property type="entry name" value="MFS_trans_sf"/>
</dbReference>
<reference evidence="8 9" key="1">
    <citation type="submission" date="2018-10" db="EMBL/GenBank/DDBJ databases">
        <authorList>
            <person name="Perry B.J."/>
            <person name="Sullivan J.T."/>
            <person name="Murphy R.J.T."/>
            <person name="Ramsay J.P."/>
            <person name="Ronson C.W."/>
        </authorList>
    </citation>
    <scope>NUCLEOTIDE SEQUENCE [LARGE SCALE GENOMIC DNA]</scope>
    <source>
        <strain evidence="8 9">R88b</strain>
    </source>
</reference>
<feature type="domain" description="Major facilitator superfamily (MFS) profile" evidence="7">
    <location>
        <begin position="8"/>
        <end position="427"/>
    </location>
</feature>
<dbReference type="GO" id="GO:0022857">
    <property type="term" value="F:transmembrane transporter activity"/>
    <property type="evidence" value="ECO:0007669"/>
    <property type="project" value="InterPro"/>
</dbReference>
<dbReference type="CDD" id="cd06176">
    <property type="entry name" value="MFS_BCD_PucC-like"/>
    <property type="match status" value="1"/>
</dbReference>
<dbReference type="PANTHER" id="PTHR23538">
    <property type="entry name" value="44.5 KD BACTERIOCHLOROPHYLL SYNTHASE SUBUNIT"/>
    <property type="match status" value="1"/>
</dbReference>
<proteinExistence type="inferred from homology"/>
<dbReference type="Proteomes" id="UP000503017">
    <property type="component" value="Chromosome"/>
</dbReference>
<dbReference type="PROSITE" id="PS50850">
    <property type="entry name" value="MFS"/>
    <property type="match status" value="1"/>
</dbReference>
<feature type="transmembrane region" description="Helical" evidence="6">
    <location>
        <begin position="269"/>
        <end position="289"/>
    </location>
</feature>
<sequence length="448" mass="45622">MQTRSLGWFGIFRLGLVQAALGAIVVLTTSTLNRIMVVELNLAAMVPGALVGLHYGVQIARPLWGHGSDKGGRRTPWIIGGIALLALGGLGAAMATSLMVDNFTVGLLLAIFDFILIGIGVGAAGTSLLALLASTVSPERRPAAATLVWLMMILGIAVTSVISGKFLDPFSMSRLIAVAGVTGLVAVALTMVAVAGVEKSGVARATEPAVHAVSFRHSLADTWADPQARLFTIFVFVSMMAYSMQDLILEPFAGMIFGMTPGATTQLSGLQNGGVFCGMVLVGVAGSLLAGRIPAILKYFTVGGCLLSAAALAGLAASASAGPGWPLTANVFVLGFSNGIFAVAAIGSMMALAGAAGPSKIGLRMGLWGAAQAVAFGLGGFAGTVAVDLMRAVSDSIAIAYGSVFLLEGLIFLAAAAIALRIASVRASRVPANGMHRSPRRRGLQAAE</sequence>
<evidence type="ECO:0000259" key="7">
    <source>
        <dbReference type="PROSITE" id="PS50850"/>
    </source>
</evidence>
<dbReference type="Pfam" id="PF03209">
    <property type="entry name" value="PUCC"/>
    <property type="match status" value="1"/>
</dbReference>
<dbReference type="Gene3D" id="1.20.1250.20">
    <property type="entry name" value="MFS general substrate transporter like domains"/>
    <property type="match status" value="1"/>
</dbReference>
<evidence type="ECO:0000256" key="5">
    <source>
        <dbReference type="ARBA" id="ARBA00023136"/>
    </source>
</evidence>
<gene>
    <name evidence="8" type="ORF">EB235_30455</name>
</gene>
<evidence type="ECO:0000313" key="9">
    <source>
        <dbReference type="Proteomes" id="UP000503017"/>
    </source>
</evidence>
<feature type="transmembrane region" description="Helical" evidence="6">
    <location>
        <begin position="38"/>
        <end position="57"/>
    </location>
</feature>
<protein>
    <submittedName>
        <fullName evidence="8">MFS transporter</fullName>
    </submittedName>
</protein>
<dbReference type="InterPro" id="IPR026036">
    <property type="entry name" value="PucC"/>
</dbReference>
<evidence type="ECO:0000256" key="1">
    <source>
        <dbReference type="ARBA" id="ARBA00004141"/>
    </source>
</evidence>
<dbReference type="GO" id="GO:0016020">
    <property type="term" value="C:membrane"/>
    <property type="evidence" value="ECO:0007669"/>
    <property type="project" value="UniProtKB-SubCell"/>
</dbReference>
<feature type="transmembrane region" description="Helical" evidence="6">
    <location>
        <begin position="331"/>
        <end position="353"/>
    </location>
</feature>
<dbReference type="RefSeq" id="WP_051429790.1">
    <property type="nucleotide sequence ID" value="NZ_CP033367.1"/>
</dbReference>
<comment type="similarity">
    <text evidence="2">Belongs to the PucC family.</text>
</comment>
<feature type="transmembrane region" description="Helical" evidence="6">
    <location>
        <begin position="365"/>
        <end position="387"/>
    </location>
</feature>
<dbReference type="AlphaFoldDB" id="A0A6M7WTG2"/>
<dbReference type="SUPFAM" id="SSF103473">
    <property type="entry name" value="MFS general substrate transporter"/>
    <property type="match status" value="1"/>
</dbReference>
<evidence type="ECO:0000256" key="6">
    <source>
        <dbReference type="SAM" id="Phobius"/>
    </source>
</evidence>
<evidence type="ECO:0000313" key="8">
    <source>
        <dbReference type="EMBL" id="QKD05275.1"/>
    </source>
</evidence>
<feature type="transmembrane region" description="Helical" evidence="6">
    <location>
        <begin position="296"/>
        <end position="319"/>
    </location>
</feature>